<dbReference type="GeneID" id="63729032"/>
<feature type="region of interest" description="Disordered" evidence="1">
    <location>
        <begin position="30"/>
        <end position="88"/>
    </location>
</feature>
<name>A0A1L9PZI8_ASPVE</name>
<dbReference type="AlphaFoldDB" id="A0A1L9PZI8"/>
<feature type="compositionally biased region" description="Basic and acidic residues" evidence="1">
    <location>
        <begin position="51"/>
        <end position="60"/>
    </location>
</feature>
<proteinExistence type="predicted"/>
<feature type="compositionally biased region" description="Polar residues" evidence="1">
    <location>
        <begin position="61"/>
        <end position="74"/>
    </location>
</feature>
<sequence>MGMQDYLRGSFPWCLCCRSFLALSQERRVCRPTRQKHKPSDANDEGSNDSKISDDLELHASETNQPRQNNIPRSNKQKRVGWPRGSSDVKVSHPLIAACCAIPQDQDSKSKADGSTKTKSYKSIYYRYVAVYLQNMTYLPVQPYETAGTDYTSLLVIPFPCSCQNWLQIERKLQNPQYHMTAFVAQQKAGTSDLQAVPEPANNDLCSPRLVVDDRQQLPSREQEPLSFEAVHCR</sequence>
<evidence type="ECO:0000256" key="1">
    <source>
        <dbReference type="SAM" id="MobiDB-lite"/>
    </source>
</evidence>
<reference evidence="3" key="1">
    <citation type="journal article" date="2017" name="Genome Biol.">
        <title>Comparative genomics reveals high biological diversity and specific adaptations in the industrially and medically important fungal genus Aspergillus.</title>
        <authorList>
            <person name="de Vries R.P."/>
            <person name="Riley R."/>
            <person name="Wiebenga A."/>
            <person name="Aguilar-Osorio G."/>
            <person name="Amillis S."/>
            <person name="Uchima C.A."/>
            <person name="Anderluh G."/>
            <person name="Asadollahi M."/>
            <person name="Askin M."/>
            <person name="Barry K."/>
            <person name="Battaglia E."/>
            <person name="Bayram O."/>
            <person name="Benocci T."/>
            <person name="Braus-Stromeyer S.A."/>
            <person name="Caldana C."/>
            <person name="Canovas D."/>
            <person name="Cerqueira G.C."/>
            <person name="Chen F."/>
            <person name="Chen W."/>
            <person name="Choi C."/>
            <person name="Clum A."/>
            <person name="Dos Santos R.A."/>
            <person name="Damasio A.R."/>
            <person name="Diallinas G."/>
            <person name="Emri T."/>
            <person name="Fekete E."/>
            <person name="Flipphi M."/>
            <person name="Freyberg S."/>
            <person name="Gallo A."/>
            <person name="Gournas C."/>
            <person name="Habgood R."/>
            <person name="Hainaut M."/>
            <person name="Harispe M.L."/>
            <person name="Henrissat B."/>
            <person name="Hilden K.S."/>
            <person name="Hope R."/>
            <person name="Hossain A."/>
            <person name="Karabika E."/>
            <person name="Karaffa L."/>
            <person name="Karanyi Z."/>
            <person name="Krasevec N."/>
            <person name="Kuo A."/>
            <person name="Kusch H."/>
            <person name="LaButti K."/>
            <person name="Lagendijk E.L."/>
            <person name="Lapidus A."/>
            <person name="Levasseur A."/>
            <person name="Lindquist E."/>
            <person name="Lipzen A."/>
            <person name="Logrieco A.F."/>
            <person name="MacCabe A."/>
            <person name="Maekelae M.R."/>
            <person name="Malavazi I."/>
            <person name="Melin P."/>
            <person name="Meyer V."/>
            <person name="Mielnichuk N."/>
            <person name="Miskei M."/>
            <person name="Molnar A.P."/>
            <person name="Mule G."/>
            <person name="Ngan C.Y."/>
            <person name="Orejas M."/>
            <person name="Orosz E."/>
            <person name="Ouedraogo J.P."/>
            <person name="Overkamp K.M."/>
            <person name="Park H.-S."/>
            <person name="Perrone G."/>
            <person name="Piumi F."/>
            <person name="Punt P.J."/>
            <person name="Ram A.F."/>
            <person name="Ramon A."/>
            <person name="Rauscher S."/>
            <person name="Record E."/>
            <person name="Riano-Pachon D.M."/>
            <person name="Robert V."/>
            <person name="Roehrig J."/>
            <person name="Ruller R."/>
            <person name="Salamov A."/>
            <person name="Salih N.S."/>
            <person name="Samson R.A."/>
            <person name="Sandor E."/>
            <person name="Sanguinetti M."/>
            <person name="Schuetze T."/>
            <person name="Sepcic K."/>
            <person name="Shelest E."/>
            <person name="Sherlock G."/>
            <person name="Sophianopoulou V."/>
            <person name="Squina F.M."/>
            <person name="Sun H."/>
            <person name="Susca A."/>
            <person name="Todd R.B."/>
            <person name="Tsang A."/>
            <person name="Unkles S.E."/>
            <person name="van de Wiele N."/>
            <person name="van Rossen-Uffink D."/>
            <person name="Oliveira J.V."/>
            <person name="Vesth T.C."/>
            <person name="Visser J."/>
            <person name="Yu J.-H."/>
            <person name="Zhou M."/>
            <person name="Andersen M.R."/>
            <person name="Archer D.B."/>
            <person name="Baker S.E."/>
            <person name="Benoit I."/>
            <person name="Brakhage A.A."/>
            <person name="Braus G.H."/>
            <person name="Fischer R."/>
            <person name="Frisvad J.C."/>
            <person name="Goldman G.H."/>
            <person name="Houbraken J."/>
            <person name="Oakley B."/>
            <person name="Pocsi I."/>
            <person name="Scazzocchio C."/>
            <person name="Seiboth B."/>
            <person name="vanKuyk P.A."/>
            <person name="Wortman J."/>
            <person name="Dyer P.S."/>
            <person name="Grigoriev I.V."/>
        </authorList>
    </citation>
    <scope>NUCLEOTIDE SEQUENCE [LARGE SCALE GENOMIC DNA]</scope>
    <source>
        <strain evidence="3">CBS 583.65</strain>
    </source>
</reference>
<protein>
    <submittedName>
        <fullName evidence="2">Uncharacterized protein</fullName>
    </submittedName>
</protein>
<dbReference type="EMBL" id="KV878136">
    <property type="protein sequence ID" value="OJJ06937.1"/>
    <property type="molecule type" value="Genomic_DNA"/>
</dbReference>
<dbReference type="RefSeq" id="XP_040672699.1">
    <property type="nucleotide sequence ID" value="XM_040813521.1"/>
</dbReference>
<keyword evidence="3" id="KW-1185">Reference proteome</keyword>
<accession>A0A1L9PZI8</accession>
<organism evidence="2 3">
    <name type="scientific">Aspergillus versicolor CBS 583.65</name>
    <dbReference type="NCBI Taxonomy" id="1036611"/>
    <lineage>
        <taxon>Eukaryota</taxon>
        <taxon>Fungi</taxon>
        <taxon>Dikarya</taxon>
        <taxon>Ascomycota</taxon>
        <taxon>Pezizomycotina</taxon>
        <taxon>Eurotiomycetes</taxon>
        <taxon>Eurotiomycetidae</taxon>
        <taxon>Eurotiales</taxon>
        <taxon>Aspergillaceae</taxon>
        <taxon>Aspergillus</taxon>
        <taxon>Aspergillus subgen. Nidulantes</taxon>
    </lineage>
</organism>
<evidence type="ECO:0000313" key="2">
    <source>
        <dbReference type="EMBL" id="OJJ06937.1"/>
    </source>
</evidence>
<evidence type="ECO:0000313" key="3">
    <source>
        <dbReference type="Proteomes" id="UP000184073"/>
    </source>
</evidence>
<dbReference type="Proteomes" id="UP000184073">
    <property type="component" value="Unassembled WGS sequence"/>
</dbReference>
<gene>
    <name evidence="2" type="ORF">ASPVEDRAFT_46303</name>
</gene>
<dbReference type="VEuPathDB" id="FungiDB:ASPVEDRAFT_46303"/>